<organism evidence="2 3">
    <name type="scientific">Pontibacterium sinense</name>
    <dbReference type="NCBI Taxonomy" id="2781979"/>
    <lineage>
        <taxon>Bacteria</taxon>
        <taxon>Pseudomonadati</taxon>
        <taxon>Pseudomonadota</taxon>
        <taxon>Gammaproteobacteria</taxon>
        <taxon>Oceanospirillales</taxon>
        <taxon>Oceanospirillaceae</taxon>
        <taxon>Pontibacterium</taxon>
    </lineage>
</organism>
<keyword evidence="3" id="KW-1185">Reference proteome</keyword>
<gene>
    <name evidence="2" type="ORF">IOQ59_19785</name>
</gene>
<dbReference type="RefSeq" id="WP_193955205.1">
    <property type="nucleotide sequence ID" value="NZ_JADEYS010000029.1"/>
</dbReference>
<sequence>MRSFWFTVGVLLLGWVAWDIYAGYTLLWDFVYRDVQPGLYWICVTVWGVLGISCFFSWGD</sequence>
<keyword evidence="1" id="KW-0472">Membrane</keyword>
<evidence type="ECO:0000313" key="3">
    <source>
        <dbReference type="Proteomes" id="UP000640333"/>
    </source>
</evidence>
<dbReference type="EMBL" id="JADEYS010000029">
    <property type="protein sequence ID" value="MBE9399509.1"/>
    <property type="molecule type" value="Genomic_DNA"/>
</dbReference>
<comment type="caution">
    <text evidence="2">The sequence shown here is derived from an EMBL/GenBank/DDBJ whole genome shotgun (WGS) entry which is preliminary data.</text>
</comment>
<evidence type="ECO:0000256" key="1">
    <source>
        <dbReference type="SAM" id="Phobius"/>
    </source>
</evidence>
<reference evidence="2" key="1">
    <citation type="submission" date="2020-10" db="EMBL/GenBank/DDBJ databases">
        <title>Bacterium isolated from coastal waters sediment.</title>
        <authorList>
            <person name="Chen R.-J."/>
            <person name="Lu D.-C."/>
            <person name="Zhu K.-L."/>
            <person name="Du Z.-J."/>
        </authorList>
    </citation>
    <scope>NUCLEOTIDE SEQUENCE</scope>
    <source>
        <strain evidence="2">N1Y112</strain>
    </source>
</reference>
<protein>
    <submittedName>
        <fullName evidence="2">Uncharacterized protein</fullName>
    </submittedName>
</protein>
<name>A0A8J7K0R1_9GAMM</name>
<feature type="transmembrane region" description="Helical" evidence="1">
    <location>
        <begin position="38"/>
        <end position="58"/>
    </location>
</feature>
<dbReference type="Proteomes" id="UP000640333">
    <property type="component" value="Unassembled WGS sequence"/>
</dbReference>
<evidence type="ECO:0000313" key="2">
    <source>
        <dbReference type="EMBL" id="MBE9399509.1"/>
    </source>
</evidence>
<dbReference type="AlphaFoldDB" id="A0A8J7K0R1"/>
<proteinExistence type="predicted"/>
<keyword evidence="1" id="KW-1133">Transmembrane helix</keyword>
<accession>A0A8J7K0R1</accession>
<keyword evidence="1" id="KW-0812">Transmembrane</keyword>